<gene>
    <name evidence="2" type="ORF">TSPGSL018_27320</name>
</gene>
<feature type="non-terminal residue" evidence="2">
    <location>
        <position position="178"/>
    </location>
</feature>
<dbReference type="EMBL" id="GBEZ01011874">
    <property type="protein sequence ID" value="JAC73952.1"/>
    <property type="molecule type" value="Transcribed_RNA"/>
</dbReference>
<organism evidence="2">
    <name type="scientific">Tetraselmis sp. GSL018</name>
    <dbReference type="NCBI Taxonomy" id="582737"/>
    <lineage>
        <taxon>Eukaryota</taxon>
        <taxon>Viridiplantae</taxon>
        <taxon>Chlorophyta</taxon>
        <taxon>core chlorophytes</taxon>
        <taxon>Chlorodendrophyceae</taxon>
        <taxon>Chlorodendrales</taxon>
        <taxon>Chlorodendraceae</taxon>
        <taxon>Tetraselmis</taxon>
    </lineage>
</organism>
<evidence type="ECO:0000256" key="1">
    <source>
        <dbReference type="SAM" id="MobiDB-lite"/>
    </source>
</evidence>
<dbReference type="AlphaFoldDB" id="A0A061RLZ2"/>
<protein>
    <submittedName>
        <fullName evidence="2">Uncharacterized protein</fullName>
    </submittedName>
</protein>
<proteinExistence type="predicted"/>
<feature type="non-terminal residue" evidence="2">
    <location>
        <position position="1"/>
    </location>
</feature>
<name>A0A061RLZ2_9CHLO</name>
<feature type="region of interest" description="Disordered" evidence="1">
    <location>
        <begin position="1"/>
        <end position="21"/>
    </location>
</feature>
<accession>A0A061RLZ2</accession>
<sequence length="178" mass="18738">TRRAVQSEVQTPAPSPADVADRSSVSFCALGTVSATKPPSSLVLSLFPASPWRLPDAPPRLASLSAPSRHATVTGSARGKAVGLWVCVRGDPGMGKRLGLGPETTAPLPRPPVRAALLPLPPISPGGALFPSRGFGVGRSLVCFHFEPLQSSPPFRTPSIPCKLLSVCLHLWGQRRWV</sequence>
<evidence type="ECO:0000313" key="2">
    <source>
        <dbReference type="EMBL" id="JAC73952.1"/>
    </source>
</evidence>
<reference evidence="2" key="1">
    <citation type="submission" date="2014-05" db="EMBL/GenBank/DDBJ databases">
        <title>The transcriptome of the halophilic microalga Tetraselmis sp. GSL018 isolated from the Great Salt Lake, Utah.</title>
        <authorList>
            <person name="Jinkerson R.E."/>
            <person name="D'Adamo S."/>
            <person name="Posewitz M.C."/>
        </authorList>
    </citation>
    <scope>NUCLEOTIDE SEQUENCE</scope>
    <source>
        <strain evidence="2">GSL018</strain>
    </source>
</reference>